<dbReference type="GO" id="GO:0004519">
    <property type="term" value="F:endonuclease activity"/>
    <property type="evidence" value="ECO:0007669"/>
    <property type="project" value="InterPro"/>
</dbReference>
<dbReference type="EMBL" id="LAZR01015159">
    <property type="protein sequence ID" value="KKM14379.1"/>
    <property type="molecule type" value="Genomic_DNA"/>
</dbReference>
<evidence type="ECO:0000259" key="1">
    <source>
        <dbReference type="Pfam" id="PF00961"/>
    </source>
</evidence>
<accession>A0A0F9I406</accession>
<evidence type="ECO:0000313" key="2">
    <source>
        <dbReference type="EMBL" id="KKM14379.1"/>
    </source>
</evidence>
<organism evidence="2">
    <name type="scientific">marine sediment metagenome</name>
    <dbReference type="NCBI Taxonomy" id="412755"/>
    <lineage>
        <taxon>unclassified sequences</taxon>
        <taxon>metagenomes</taxon>
        <taxon>ecological metagenomes</taxon>
    </lineage>
</organism>
<proteinExistence type="predicted"/>
<feature type="domain" description="Homing endonuclease LAGLIDADG" evidence="1">
    <location>
        <begin position="11"/>
        <end position="93"/>
    </location>
</feature>
<sequence>MYKDCDMSYYAGFFDGEGCIMIKKPSKACMNYILEVRITNTYRPILEEYARIFGGTVHGGTRLQAQYKEKWQWCISSKKAFEFLKAIVPFLRLKRPEAELAIEFQGLKKATDNQHTNKCTPEKVRERAGYYWRMRGLKNVI</sequence>
<dbReference type="InterPro" id="IPR004860">
    <property type="entry name" value="LAGLIDADG_dom"/>
</dbReference>
<protein>
    <recommendedName>
        <fullName evidence="1">Homing endonuclease LAGLIDADG domain-containing protein</fullName>
    </recommendedName>
</protein>
<dbReference type="Pfam" id="PF00961">
    <property type="entry name" value="LAGLIDADG_1"/>
    <property type="match status" value="1"/>
</dbReference>
<dbReference type="InterPro" id="IPR027434">
    <property type="entry name" value="Homing_endonucl"/>
</dbReference>
<comment type="caution">
    <text evidence="2">The sequence shown here is derived from an EMBL/GenBank/DDBJ whole genome shotgun (WGS) entry which is preliminary data.</text>
</comment>
<name>A0A0F9I406_9ZZZZ</name>
<dbReference type="SUPFAM" id="SSF55608">
    <property type="entry name" value="Homing endonucleases"/>
    <property type="match status" value="1"/>
</dbReference>
<dbReference type="AlphaFoldDB" id="A0A0F9I406"/>
<dbReference type="Gene3D" id="3.10.28.10">
    <property type="entry name" value="Homing endonucleases"/>
    <property type="match status" value="1"/>
</dbReference>
<reference evidence="2" key="1">
    <citation type="journal article" date="2015" name="Nature">
        <title>Complex archaea that bridge the gap between prokaryotes and eukaryotes.</title>
        <authorList>
            <person name="Spang A."/>
            <person name="Saw J.H."/>
            <person name="Jorgensen S.L."/>
            <person name="Zaremba-Niedzwiedzka K."/>
            <person name="Martijn J."/>
            <person name="Lind A.E."/>
            <person name="van Eijk R."/>
            <person name="Schleper C."/>
            <person name="Guy L."/>
            <person name="Ettema T.J."/>
        </authorList>
    </citation>
    <scope>NUCLEOTIDE SEQUENCE</scope>
</reference>
<gene>
    <name evidence="2" type="ORF">LCGC14_1706750</name>
</gene>